<dbReference type="GO" id="GO:0008777">
    <property type="term" value="F:acetylornithine deacetylase activity"/>
    <property type="evidence" value="ECO:0007669"/>
    <property type="project" value="TreeGrafter"/>
</dbReference>
<dbReference type="PATRIC" id="fig|1305737.6.peg.218"/>
<dbReference type="GO" id="GO:0046872">
    <property type="term" value="F:metal ion binding"/>
    <property type="evidence" value="ECO:0007669"/>
    <property type="project" value="UniProtKB-KW"/>
</dbReference>
<protein>
    <submittedName>
        <fullName evidence="5">Acetylornithine deacetylase ArgE</fullName>
    </submittedName>
</protein>
<organism evidence="5 6">
    <name type="scientific">Algoriphagus marincola HL-49</name>
    <dbReference type="NCBI Taxonomy" id="1305737"/>
    <lineage>
        <taxon>Bacteria</taxon>
        <taxon>Pseudomonadati</taxon>
        <taxon>Bacteroidota</taxon>
        <taxon>Cytophagia</taxon>
        <taxon>Cytophagales</taxon>
        <taxon>Cyclobacteriaceae</taxon>
        <taxon>Algoriphagus</taxon>
    </lineage>
</organism>
<dbReference type="Gene3D" id="3.30.70.360">
    <property type="match status" value="1"/>
</dbReference>
<accession>A0A0P8BJU7</accession>
<keyword evidence="1" id="KW-0479">Metal-binding</keyword>
<feature type="domain" description="Peptidase M20 dimerisation" evidence="4">
    <location>
        <begin position="169"/>
        <end position="263"/>
    </location>
</feature>
<dbReference type="STRING" id="1305737.GCA_000526355_01031"/>
<dbReference type="SUPFAM" id="SSF55031">
    <property type="entry name" value="Bacterial exopeptidase dimerisation domain"/>
    <property type="match status" value="1"/>
</dbReference>
<gene>
    <name evidence="5" type="primary">argE</name>
    <name evidence="5" type="ORF">HLUCCX10_16115</name>
</gene>
<evidence type="ECO:0000313" key="6">
    <source>
        <dbReference type="Proteomes" id="UP000050421"/>
    </source>
</evidence>
<proteinExistence type="predicted"/>
<dbReference type="AlphaFoldDB" id="A0A0P8BJU7"/>
<dbReference type="SUPFAM" id="SSF53187">
    <property type="entry name" value="Zn-dependent exopeptidases"/>
    <property type="match status" value="1"/>
</dbReference>
<dbReference type="EMBL" id="LJXT01000138">
    <property type="protein sequence ID" value="KPQ09727.1"/>
    <property type="molecule type" value="Genomic_DNA"/>
</dbReference>
<evidence type="ECO:0000256" key="3">
    <source>
        <dbReference type="ARBA" id="ARBA00023285"/>
    </source>
</evidence>
<dbReference type="InterPro" id="IPR011650">
    <property type="entry name" value="Peptidase_M20_dimer"/>
</dbReference>
<evidence type="ECO:0000313" key="5">
    <source>
        <dbReference type="EMBL" id="KPQ09727.1"/>
    </source>
</evidence>
<dbReference type="InterPro" id="IPR002933">
    <property type="entry name" value="Peptidase_M20"/>
</dbReference>
<dbReference type="PANTHER" id="PTHR43808">
    <property type="entry name" value="ACETYLORNITHINE DEACETYLASE"/>
    <property type="match status" value="1"/>
</dbReference>
<evidence type="ECO:0000259" key="4">
    <source>
        <dbReference type="Pfam" id="PF07687"/>
    </source>
</evidence>
<dbReference type="PANTHER" id="PTHR43808:SF31">
    <property type="entry name" value="N-ACETYL-L-CITRULLINE DEACETYLASE"/>
    <property type="match status" value="1"/>
</dbReference>
<dbReference type="Pfam" id="PF07687">
    <property type="entry name" value="M20_dimer"/>
    <property type="match status" value="1"/>
</dbReference>
<dbReference type="InterPro" id="IPR050072">
    <property type="entry name" value="Peptidase_M20A"/>
</dbReference>
<dbReference type="OrthoDB" id="9792335at2"/>
<dbReference type="eggNOG" id="COG0624">
    <property type="taxonomic scope" value="Bacteria"/>
</dbReference>
<dbReference type="Proteomes" id="UP000050421">
    <property type="component" value="Unassembled WGS sequence"/>
</dbReference>
<evidence type="ECO:0000256" key="2">
    <source>
        <dbReference type="ARBA" id="ARBA00022801"/>
    </source>
</evidence>
<dbReference type="CDD" id="cd05651">
    <property type="entry name" value="M20_ArgE_DapE-like"/>
    <property type="match status" value="1"/>
</dbReference>
<reference evidence="5 6" key="1">
    <citation type="submission" date="2015-09" db="EMBL/GenBank/DDBJ databases">
        <title>Identification and resolution of microdiversity through metagenomic sequencing of parallel consortia.</title>
        <authorList>
            <person name="Nelson W.C."/>
            <person name="Romine M.F."/>
            <person name="Lindemann S.R."/>
        </authorList>
    </citation>
    <scope>NUCLEOTIDE SEQUENCE [LARGE SCALE GENOMIC DNA]</scope>
    <source>
        <strain evidence="5">HL-49</strain>
    </source>
</reference>
<dbReference type="InterPro" id="IPR036264">
    <property type="entry name" value="Bact_exopeptidase_dim_dom"/>
</dbReference>
<sequence>MKYNEEIVSDCIDLLKELIATPSISKQEEETATILSRFLIQNGADINRFGNNIVVYQENYDPQKPDIWLNSHHDTVYPNNGYTRKPFSPDIEDGKLYGLGSNDAGGCLVSLLATFLHLWKEELPFNLVFIASAEEEISGKKGMELVVKNLKPADLAIVGEPTQMKMALAEKGLVVIDAEVTGKPGHAARDEGVNAIYLAMEDILKIRDFKFKKQSQYLGKTKVSATIISAGKQHNVVPDKCTYTLDVRVTDAYTLEEAIEELQVGLHAKLTPRSLRLNSTRPLDGHPIMKAAIKCGIETFGSPTLSDQALIPYPSIKIGPGDSARSHSADEFIYIEEIEKGVLGYLLLLEKYVQLIKETAK</sequence>
<comment type="caution">
    <text evidence="5">The sequence shown here is derived from an EMBL/GenBank/DDBJ whole genome shotgun (WGS) entry which is preliminary data.</text>
</comment>
<dbReference type="GO" id="GO:0006526">
    <property type="term" value="P:L-arginine biosynthetic process"/>
    <property type="evidence" value="ECO:0007669"/>
    <property type="project" value="TreeGrafter"/>
</dbReference>
<dbReference type="Gene3D" id="3.40.630.10">
    <property type="entry name" value="Zn peptidases"/>
    <property type="match status" value="1"/>
</dbReference>
<name>A0A0P8BJU7_9BACT</name>
<evidence type="ECO:0000256" key="1">
    <source>
        <dbReference type="ARBA" id="ARBA00022723"/>
    </source>
</evidence>
<keyword evidence="2" id="KW-0378">Hydrolase</keyword>
<keyword evidence="3" id="KW-0170">Cobalt</keyword>
<dbReference type="Pfam" id="PF01546">
    <property type="entry name" value="Peptidase_M20"/>
    <property type="match status" value="1"/>
</dbReference>